<dbReference type="EMBL" id="ATHI01000003">
    <property type="protein sequence ID" value="EPR35543.1"/>
    <property type="molecule type" value="Genomic_DNA"/>
</dbReference>
<evidence type="ECO:0000313" key="2">
    <source>
        <dbReference type="Proteomes" id="UP000014975"/>
    </source>
</evidence>
<dbReference type="eggNOG" id="COG3291">
    <property type="taxonomic scope" value="Bacteria"/>
</dbReference>
<dbReference type="NCBIfam" id="NF038133">
    <property type="entry name" value="choice_anch_L"/>
    <property type="match status" value="1"/>
</dbReference>
<proteinExistence type="predicted"/>
<organism evidence="1 2">
    <name type="scientific">Alkalidesulfovibrio alkalitolerans DSM 16529</name>
    <dbReference type="NCBI Taxonomy" id="1121439"/>
    <lineage>
        <taxon>Bacteria</taxon>
        <taxon>Pseudomonadati</taxon>
        <taxon>Thermodesulfobacteriota</taxon>
        <taxon>Desulfovibrionia</taxon>
        <taxon>Desulfovibrionales</taxon>
        <taxon>Desulfovibrionaceae</taxon>
        <taxon>Alkalidesulfovibrio</taxon>
    </lineage>
</organism>
<gene>
    <name evidence="1" type="ORF">dsat_1884</name>
</gene>
<dbReference type="STRING" id="1121439.dsat_1884"/>
<comment type="caution">
    <text evidence="1">The sequence shown here is derived from an EMBL/GenBank/DDBJ whole genome shotgun (WGS) entry which is preliminary data.</text>
</comment>
<reference evidence="1 2" key="1">
    <citation type="journal article" date="2013" name="Genome Announc.">
        <title>Draft genome sequences for three mercury-methylating, sulfate-reducing bacteria.</title>
        <authorList>
            <person name="Brown S.D."/>
            <person name="Hurt R.A.Jr."/>
            <person name="Gilmour C.C."/>
            <person name="Elias D.A."/>
        </authorList>
    </citation>
    <scope>NUCLEOTIDE SEQUENCE [LARGE SCALE GENOMIC DNA]</scope>
    <source>
        <strain evidence="1 2">DSM 16529</strain>
    </source>
</reference>
<evidence type="ECO:0000313" key="1">
    <source>
        <dbReference type="EMBL" id="EPR35543.1"/>
    </source>
</evidence>
<dbReference type="Proteomes" id="UP000014975">
    <property type="component" value="Unassembled WGS sequence"/>
</dbReference>
<protein>
    <submittedName>
        <fullName evidence="1">Peptidase C14 caspase catalytic subunit p20</fullName>
    </submittedName>
</protein>
<keyword evidence="2" id="KW-1185">Reference proteome</keyword>
<dbReference type="Gene3D" id="3.40.50.1460">
    <property type="match status" value="1"/>
</dbReference>
<dbReference type="PATRIC" id="fig|1121439.3.peg.271"/>
<name>S7UT89_9BACT</name>
<dbReference type="OrthoDB" id="9759662at2"/>
<dbReference type="InterPro" id="IPR049804">
    <property type="entry name" value="Choice_anch_L"/>
</dbReference>
<accession>S7UT89</accession>
<dbReference type="AlphaFoldDB" id="S7UT89"/>
<sequence>MYKFLVAIASLLIFPINVHAIEVKNYYSLHNLESLFVENGTVQNLSVYGHQNAIKIYDNKLGTWGINPGIVISTGNAFHYYSGPNQSPGNTTVFGTAGSTLISTAVNAPSYDAAGFSFDFVASSDSVSFNFVFGSEEYPEFKNSIFNDMFGVWLTGADGRKRQIAHDKLGNLINVNSAFMEYSTGTELDGWTGILKTTAKVTPGGKYNIEFVIADVSDYEYDSTAFISNFTGSGKYKEPEKTYAFLFGPDYGYNGSKRDADGFYHVNTISKLIDDAFPHVETIKISTQGEGLSIYDFENAFKKYAIEPDDKILIYYVGHGYTDTLQNENTLTKENERLRLDTYYDHHKIISDDQMNRLIYDYFRHNSVTMIIDACYSGGFWGTTTPPPGESGDLAILGNVTLLASAREDATAFFSSKNGMTLFSFALENALTKTGEFINADTRQTGVVTIDMIADYINNFIINKKYLQHIDLIGEEVSFLDFNSDINYFSIYDLDTYSMEAALFLSEKDAHKLIYYPHFDSFTQKISETPEPSSIILILFGSAYILKLRLKI</sequence>
<dbReference type="RefSeq" id="WP_020885770.1">
    <property type="nucleotide sequence ID" value="NZ_ATHI01000003.1"/>
</dbReference>